<dbReference type="Gene3D" id="2.120.10.70">
    <property type="entry name" value="Fucose-specific lectin"/>
    <property type="match status" value="1"/>
</dbReference>
<dbReference type="PROSITE" id="PS50943">
    <property type="entry name" value="HTH_CROC1"/>
    <property type="match status" value="1"/>
</dbReference>
<feature type="compositionally biased region" description="Pro residues" evidence="1">
    <location>
        <begin position="93"/>
        <end position="105"/>
    </location>
</feature>
<organism evidence="3 4">
    <name type="scientific">Paractinoplanes ovalisporus</name>
    <dbReference type="NCBI Taxonomy" id="2810368"/>
    <lineage>
        <taxon>Bacteria</taxon>
        <taxon>Bacillati</taxon>
        <taxon>Actinomycetota</taxon>
        <taxon>Actinomycetes</taxon>
        <taxon>Micromonosporales</taxon>
        <taxon>Micromonosporaceae</taxon>
        <taxon>Paractinoplanes</taxon>
    </lineage>
</organism>
<evidence type="ECO:0000313" key="4">
    <source>
        <dbReference type="Proteomes" id="UP000632138"/>
    </source>
</evidence>
<evidence type="ECO:0000313" key="3">
    <source>
        <dbReference type="EMBL" id="MBM2620709.1"/>
    </source>
</evidence>
<keyword evidence="4" id="KW-1185">Reference proteome</keyword>
<feature type="region of interest" description="Disordered" evidence="1">
    <location>
        <begin position="87"/>
        <end position="108"/>
    </location>
</feature>
<dbReference type="InterPro" id="IPR010982">
    <property type="entry name" value="Lambda_DNA-bd_dom_sf"/>
</dbReference>
<dbReference type="RefSeq" id="WP_203380695.1">
    <property type="nucleotide sequence ID" value="NZ_JAENHP010000016.1"/>
</dbReference>
<name>A0ABS2ALI2_9ACTN</name>
<reference evidence="3 4" key="1">
    <citation type="submission" date="2021-01" db="EMBL/GenBank/DDBJ databases">
        <title>Actinoplanes sp. nov. LDG1-06 isolated from lichen.</title>
        <authorList>
            <person name="Saeng-In P."/>
            <person name="Phongsopitanun W."/>
            <person name="Kanchanasin P."/>
            <person name="Yuki M."/>
            <person name="Kudo T."/>
            <person name="Ohkuma M."/>
            <person name="Tanasupawat S."/>
        </authorList>
    </citation>
    <scope>NUCLEOTIDE SEQUENCE [LARGE SCALE GENOMIC DNA]</scope>
    <source>
        <strain evidence="3 4">LDG1-06</strain>
    </source>
</reference>
<protein>
    <submittedName>
        <fullName evidence="3">Helix-turn-helix domain-containing protein</fullName>
    </submittedName>
</protein>
<dbReference type="Pfam" id="PF26607">
    <property type="entry name" value="DUF8189"/>
    <property type="match status" value="1"/>
</dbReference>
<dbReference type="Gene3D" id="1.10.260.40">
    <property type="entry name" value="lambda repressor-like DNA-binding domains"/>
    <property type="match status" value="1"/>
</dbReference>
<comment type="caution">
    <text evidence="3">The sequence shown here is derived from an EMBL/GenBank/DDBJ whole genome shotgun (WGS) entry which is preliminary data.</text>
</comment>
<evidence type="ECO:0000256" key="1">
    <source>
        <dbReference type="SAM" id="MobiDB-lite"/>
    </source>
</evidence>
<dbReference type="SUPFAM" id="SSF47413">
    <property type="entry name" value="lambda repressor-like DNA-binding domains"/>
    <property type="match status" value="1"/>
</dbReference>
<evidence type="ECO:0000259" key="2">
    <source>
        <dbReference type="PROSITE" id="PS50943"/>
    </source>
</evidence>
<gene>
    <name evidence="3" type="ORF">JIG36_34940</name>
</gene>
<dbReference type="CDD" id="cd00093">
    <property type="entry name" value="HTH_XRE"/>
    <property type="match status" value="1"/>
</dbReference>
<dbReference type="EMBL" id="JAENHP010000016">
    <property type="protein sequence ID" value="MBM2620709.1"/>
    <property type="molecule type" value="Genomic_DNA"/>
</dbReference>
<feature type="domain" description="HTH cro/C1-type" evidence="2">
    <location>
        <begin position="20"/>
        <end position="75"/>
    </location>
</feature>
<accession>A0ABS2ALI2</accession>
<dbReference type="Proteomes" id="UP000632138">
    <property type="component" value="Unassembled WGS sequence"/>
</dbReference>
<proteinExistence type="predicted"/>
<dbReference type="InterPro" id="IPR001387">
    <property type="entry name" value="Cro/C1-type_HTH"/>
</dbReference>
<sequence>MSVDSTARRTTAQRELGAAMLRLKEASGKSYESLGRRSLMSASTLHRYCRGEIAVPTTDALERFVRACGATPDQLAELRELWSAAVEARRAPEPTPEPEPAPPDRPTWRSRWPVAAVMVTMLAGSQAPPMPAPVSAPGMDIWTLGTALEVNRRQCPVDAVTCTPPRPLGSGPVRAAPAAVRCQGRTYVFTVAADGRLRAWMDGTSHDLGGDLRTGVAATCYGPQVQVFGQDTKGRLRQFWYDGADGLWHRDVDFGPVASAPAVTGFGGQLQVFAAGTDGHLRQWWFDNAYGIWHYGDDRGGRLASAPTAISIEGRLHVFGRGADGNLRQWWYDGSTGIWRHDIDLGLPIRSAPAAVAYNGEILVLAAGEDGRLRAVRFNRSWQSATDLGGTVDAAPAAVRVGNRVLVFAAQRDGSLARWTYDGVRAAWEGPVVAGRDAWSVPAGL</sequence>
<dbReference type="Pfam" id="PF13560">
    <property type="entry name" value="HTH_31"/>
    <property type="match status" value="1"/>
</dbReference>
<dbReference type="InterPro" id="IPR058502">
    <property type="entry name" value="PLL-like_beta-prop"/>
</dbReference>
<dbReference type="SMART" id="SM00530">
    <property type="entry name" value="HTH_XRE"/>
    <property type="match status" value="1"/>
</dbReference>
<dbReference type="SUPFAM" id="SSF89372">
    <property type="entry name" value="Fucose-specific lectin"/>
    <property type="match status" value="2"/>
</dbReference>